<dbReference type="Gene3D" id="3.40.390.10">
    <property type="entry name" value="Collagenase (Catalytic Domain)"/>
    <property type="match status" value="1"/>
</dbReference>
<sequence>MKKLFILAFFTLCGFVQAQNKTSNILLRHDNKPIDFTKVNATTIQEAVTLVIKSSDEKIKKIVNANPQTVANVLTVSDELQYEIADLSMKIGLIQSTFSDDKIRNAAYEQVEKLSVYASSLGLNEPLYKAIKKFYTAKKSTLSKSQNKFLTDQIISLEKNGMKLSTADRKPLEALNKKLIEFGNAFDKNIAESRDSLVFDLIDLKGIDDVTLHSWKRPNGKYVVNVNGPNRIIISENANNSNTRKIYGEHYSNRAFPQNIAVLDSLLYYRNSYAKKLGFTSYAAYALVDKMAANPENVWNFENDLIKKLTPLVTDEINTLKAFKKDVSPTESDTLNDWDFYYYSKKMLNAKYKLDIDEVKEYFEMNNTLAGMFHVYESLLGIQIKPATNMPVWDSKVKTYEIWSQGKKMGSFYLDLFPRTNKYSHFACFPMSQYSKKGAVETLPQAALICNFPEGTATEPSLLPHNDVITMFHEFGHLVHWLLGHPVIASQHSFAVKGDFGEAPSQFLENWCWEYDALKLFAKNYKTGEVLPKSLFDKMKQTQLVNIGSTYIRQVYLGLTDFTYEDKYEETKRKGVVEVFKELSLMNQMPFDDNNHMICSFGHLSSYGANYYGYLWSKVFAQDMFSIFQKNGVMDKATGIRYRKDILEKGSTNAEMDMVEKFLGRKPNSDAFLKSLGI</sequence>
<evidence type="ECO:0000313" key="11">
    <source>
        <dbReference type="Proteomes" id="UP000295479"/>
    </source>
</evidence>
<proteinExistence type="inferred from homology"/>
<dbReference type="EMBL" id="SMFK01000001">
    <property type="protein sequence ID" value="TDD99712.1"/>
    <property type="molecule type" value="Genomic_DNA"/>
</dbReference>
<dbReference type="GO" id="GO:0004222">
    <property type="term" value="F:metalloendopeptidase activity"/>
    <property type="evidence" value="ECO:0007669"/>
    <property type="project" value="InterPro"/>
</dbReference>
<evidence type="ECO:0000256" key="3">
    <source>
        <dbReference type="ARBA" id="ARBA00022723"/>
    </source>
</evidence>
<comment type="similarity">
    <text evidence="1 7">Belongs to the peptidase M3 family.</text>
</comment>
<evidence type="ECO:0000256" key="8">
    <source>
        <dbReference type="SAM" id="SignalP"/>
    </source>
</evidence>
<evidence type="ECO:0000256" key="5">
    <source>
        <dbReference type="ARBA" id="ARBA00022833"/>
    </source>
</evidence>
<evidence type="ECO:0000259" key="9">
    <source>
        <dbReference type="Pfam" id="PF01432"/>
    </source>
</evidence>
<dbReference type="Gene3D" id="1.10.1370.10">
    <property type="entry name" value="Neurolysin, domain 3"/>
    <property type="match status" value="1"/>
</dbReference>
<dbReference type="AlphaFoldDB" id="A0A4R5CQ38"/>
<dbReference type="SUPFAM" id="SSF55486">
    <property type="entry name" value="Metalloproteases ('zincins'), catalytic domain"/>
    <property type="match status" value="1"/>
</dbReference>
<dbReference type="GO" id="GO:0006508">
    <property type="term" value="P:proteolysis"/>
    <property type="evidence" value="ECO:0007669"/>
    <property type="project" value="UniProtKB-KW"/>
</dbReference>
<keyword evidence="5 7" id="KW-0862">Zinc</keyword>
<gene>
    <name evidence="10" type="ORF">E0F76_03035</name>
</gene>
<protein>
    <recommendedName>
        <fullName evidence="9">Peptidase M3A/M3B catalytic domain-containing protein</fullName>
    </recommendedName>
</protein>
<evidence type="ECO:0000256" key="6">
    <source>
        <dbReference type="ARBA" id="ARBA00023049"/>
    </source>
</evidence>
<name>A0A4R5CQ38_9FLAO</name>
<accession>A0A4R5CQ38</accession>
<dbReference type="Gene3D" id="1.10.1370.40">
    <property type="match status" value="1"/>
</dbReference>
<reference evidence="10 11" key="1">
    <citation type="submission" date="2019-03" db="EMBL/GenBank/DDBJ databases">
        <title>Flavobacterium AR-3-4 sp. nov. isolated from arctic soil.</title>
        <authorList>
            <person name="Chaudhary D.K."/>
        </authorList>
    </citation>
    <scope>NUCLEOTIDE SEQUENCE [LARGE SCALE GENOMIC DNA]</scope>
    <source>
        <strain evidence="10 11">AR-3-4</strain>
    </source>
</reference>
<dbReference type="CDD" id="cd06455">
    <property type="entry name" value="M3A_TOP"/>
    <property type="match status" value="1"/>
</dbReference>
<dbReference type="GO" id="GO:0046872">
    <property type="term" value="F:metal ion binding"/>
    <property type="evidence" value="ECO:0007669"/>
    <property type="project" value="UniProtKB-UniRule"/>
</dbReference>
<comment type="caution">
    <text evidence="10">The sequence shown here is derived from an EMBL/GenBank/DDBJ whole genome shotgun (WGS) entry which is preliminary data.</text>
</comment>
<dbReference type="InterPro" id="IPR045090">
    <property type="entry name" value="Pept_M3A_M3B"/>
</dbReference>
<dbReference type="PANTHER" id="PTHR11804:SF84">
    <property type="entry name" value="SACCHAROLYSIN"/>
    <property type="match status" value="1"/>
</dbReference>
<evidence type="ECO:0000256" key="7">
    <source>
        <dbReference type="RuleBase" id="RU003435"/>
    </source>
</evidence>
<keyword evidence="4 7" id="KW-0378">Hydrolase</keyword>
<keyword evidence="2 7" id="KW-0645">Protease</keyword>
<evidence type="ECO:0000256" key="2">
    <source>
        <dbReference type="ARBA" id="ARBA00022670"/>
    </source>
</evidence>
<feature type="signal peptide" evidence="8">
    <location>
        <begin position="1"/>
        <end position="18"/>
    </location>
</feature>
<dbReference type="Proteomes" id="UP000295479">
    <property type="component" value="Unassembled WGS sequence"/>
</dbReference>
<dbReference type="PANTHER" id="PTHR11804">
    <property type="entry name" value="PROTEASE M3 THIMET OLIGOPEPTIDASE-RELATED"/>
    <property type="match status" value="1"/>
</dbReference>
<feature type="domain" description="Peptidase M3A/M3B catalytic" evidence="9">
    <location>
        <begin position="240"/>
        <end position="677"/>
    </location>
</feature>
<dbReference type="InterPro" id="IPR024079">
    <property type="entry name" value="MetalloPept_cat_dom_sf"/>
</dbReference>
<dbReference type="RefSeq" id="WP_132001142.1">
    <property type="nucleotide sequence ID" value="NZ_SMFK01000001.1"/>
</dbReference>
<evidence type="ECO:0000313" key="10">
    <source>
        <dbReference type="EMBL" id="TDD99712.1"/>
    </source>
</evidence>
<keyword evidence="6 7" id="KW-0482">Metalloprotease</keyword>
<organism evidence="10 11">
    <name type="scientific">Flavobacterium cellulosilyticum</name>
    <dbReference type="NCBI Taxonomy" id="2541731"/>
    <lineage>
        <taxon>Bacteria</taxon>
        <taxon>Pseudomonadati</taxon>
        <taxon>Bacteroidota</taxon>
        <taxon>Flavobacteriia</taxon>
        <taxon>Flavobacteriales</taxon>
        <taxon>Flavobacteriaceae</taxon>
        <taxon>Flavobacterium</taxon>
    </lineage>
</organism>
<keyword evidence="11" id="KW-1185">Reference proteome</keyword>
<dbReference type="InterPro" id="IPR001567">
    <property type="entry name" value="Pept_M3A_M3B_dom"/>
</dbReference>
<dbReference type="InterPro" id="IPR024077">
    <property type="entry name" value="Neurolysin/TOP_dom2"/>
</dbReference>
<evidence type="ECO:0000256" key="1">
    <source>
        <dbReference type="ARBA" id="ARBA00006040"/>
    </source>
</evidence>
<keyword evidence="8" id="KW-0732">Signal</keyword>
<dbReference type="OrthoDB" id="9773538at2"/>
<keyword evidence="3 7" id="KW-0479">Metal-binding</keyword>
<dbReference type="Pfam" id="PF01432">
    <property type="entry name" value="Peptidase_M3"/>
    <property type="match status" value="1"/>
</dbReference>
<feature type="chain" id="PRO_5020388055" description="Peptidase M3A/M3B catalytic domain-containing protein" evidence="8">
    <location>
        <begin position="19"/>
        <end position="678"/>
    </location>
</feature>
<evidence type="ECO:0000256" key="4">
    <source>
        <dbReference type="ARBA" id="ARBA00022801"/>
    </source>
</evidence>
<comment type="cofactor">
    <cofactor evidence="7">
        <name>Zn(2+)</name>
        <dbReference type="ChEBI" id="CHEBI:29105"/>
    </cofactor>
    <text evidence="7">Binds 1 zinc ion.</text>
</comment>
<dbReference type="GO" id="GO:0006518">
    <property type="term" value="P:peptide metabolic process"/>
    <property type="evidence" value="ECO:0007669"/>
    <property type="project" value="TreeGrafter"/>
</dbReference>